<dbReference type="EMBL" id="JAQQWE010000001">
    <property type="protein sequence ID" value="KAK7966796.1"/>
    <property type="molecule type" value="Genomic_DNA"/>
</dbReference>
<keyword evidence="2" id="KW-1185">Reference proteome</keyword>
<accession>A0ABR1QWT4</accession>
<gene>
    <name evidence="1" type="ORF">PG986_001073</name>
</gene>
<dbReference type="Proteomes" id="UP001391051">
    <property type="component" value="Unassembled WGS sequence"/>
</dbReference>
<evidence type="ECO:0000313" key="2">
    <source>
        <dbReference type="Proteomes" id="UP001391051"/>
    </source>
</evidence>
<comment type="caution">
    <text evidence="1">The sequence shown here is derived from an EMBL/GenBank/DDBJ whole genome shotgun (WGS) entry which is preliminary data.</text>
</comment>
<name>A0ABR1QWT4_9PEZI</name>
<organism evidence="1 2">
    <name type="scientific">Apiospora aurea</name>
    <dbReference type="NCBI Taxonomy" id="335848"/>
    <lineage>
        <taxon>Eukaryota</taxon>
        <taxon>Fungi</taxon>
        <taxon>Dikarya</taxon>
        <taxon>Ascomycota</taxon>
        <taxon>Pezizomycotina</taxon>
        <taxon>Sordariomycetes</taxon>
        <taxon>Xylariomycetidae</taxon>
        <taxon>Amphisphaeriales</taxon>
        <taxon>Apiosporaceae</taxon>
        <taxon>Apiospora</taxon>
    </lineage>
</organism>
<reference evidence="1 2" key="1">
    <citation type="submission" date="2023-01" db="EMBL/GenBank/DDBJ databases">
        <title>Analysis of 21 Apiospora genomes using comparative genomics revels a genus with tremendous synthesis potential of carbohydrate active enzymes and secondary metabolites.</title>
        <authorList>
            <person name="Sorensen T."/>
        </authorList>
    </citation>
    <scope>NUCLEOTIDE SEQUENCE [LARGE SCALE GENOMIC DNA]</scope>
    <source>
        <strain evidence="1 2">CBS 24483</strain>
    </source>
</reference>
<sequence>MPVSPRVAGGLAGLADRKGVVVRAQIGGKLHSLALVLPRHRPNAKMAVEPPWETAQICANQSRMEPKSPDGEMQ</sequence>
<proteinExistence type="predicted"/>
<protein>
    <submittedName>
        <fullName evidence="1">Uncharacterized protein</fullName>
    </submittedName>
</protein>
<evidence type="ECO:0000313" key="1">
    <source>
        <dbReference type="EMBL" id="KAK7966796.1"/>
    </source>
</evidence>
<dbReference type="GeneID" id="92070357"/>
<dbReference type="RefSeq" id="XP_066706188.1">
    <property type="nucleotide sequence ID" value="XM_066837295.1"/>
</dbReference>